<comment type="caution">
    <text evidence="2">The sequence shown here is derived from an EMBL/GenBank/DDBJ whole genome shotgun (WGS) entry which is preliminary data.</text>
</comment>
<feature type="region of interest" description="Disordered" evidence="1">
    <location>
        <begin position="35"/>
        <end position="56"/>
    </location>
</feature>
<gene>
    <name evidence="2" type="ORF">C7S16_5714</name>
</gene>
<proteinExistence type="predicted"/>
<evidence type="ECO:0000256" key="1">
    <source>
        <dbReference type="SAM" id="MobiDB-lite"/>
    </source>
</evidence>
<accession>A0AAW9CRN1</accession>
<organism evidence="2 3">
    <name type="scientific">Burkholderia thailandensis</name>
    <dbReference type="NCBI Taxonomy" id="57975"/>
    <lineage>
        <taxon>Bacteria</taxon>
        <taxon>Pseudomonadati</taxon>
        <taxon>Pseudomonadota</taxon>
        <taxon>Betaproteobacteria</taxon>
        <taxon>Burkholderiales</taxon>
        <taxon>Burkholderiaceae</taxon>
        <taxon>Burkholderia</taxon>
        <taxon>pseudomallei group</taxon>
    </lineage>
</organism>
<name>A0AAW9CRN1_BURTH</name>
<evidence type="ECO:0000313" key="2">
    <source>
        <dbReference type="EMBL" id="MDW9251462.1"/>
    </source>
</evidence>
<sequence>MRTESDSRIVMLLRDAFIFVRIPYRILNALTPCRERDAARRPRSTRTSEMPARSRR</sequence>
<dbReference type="Proteomes" id="UP001272137">
    <property type="component" value="Unassembled WGS sequence"/>
</dbReference>
<evidence type="ECO:0000313" key="3">
    <source>
        <dbReference type="Proteomes" id="UP001272137"/>
    </source>
</evidence>
<reference evidence="2" key="1">
    <citation type="submission" date="2018-08" db="EMBL/GenBank/DDBJ databases">
        <title>Identification of Burkholderia cepacia strains that express a Burkholderia pseudomallei-like capsular polysaccharide.</title>
        <authorList>
            <person name="Burtnick M.N."/>
            <person name="Vongsouvath M."/>
            <person name="Newton P."/>
            <person name="Wuthiekanun V."/>
            <person name="Limmathurotsakul D."/>
            <person name="Brett P.J."/>
            <person name="Chantratita N."/>
            <person name="Dance D.A."/>
        </authorList>
    </citation>
    <scope>NUCLEOTIDE SEQUENCE</scope>
    <source>
        <strain evidence="2">SBXCC001</strain>
    </source>
</reference>
<protein>
    <submittedName>
        <fullName evidence="2">Uncharacterized protein</fullName>
    </submittedName>
</protein>
<dbReference type="EMBL" id="QXCT01000001">
    <property type="protein sequence ID" value="MDW9251462.1"/>
    <property type="molecule type" value="Genomic_DNA"/>
</dbReference>
<dbReference type="AlphaFoldDB" id="A0AAW9CRN1"/>